<dbReference type="GO" id="GO:0046943">
    <property type="term" value="F:carboxylic acid transmembrane transporter activity"/>
    <property type="evidence" value="ECO:0007669"/>
    <property type="project" value="TreeGrafter"/>
</dbReference>
<dbReference type="InterPro" id="IPR005828">
    <property type="entry name" value="MFS_sugar_transport-like"/>
</dbReference>
<dbReference type="InterPro" id="IPR036259">
    <property type="entry name" value="MFS_trans_sf"/>
</dbReference>
<feature type="transmembrane region" description="Helical" evidence="5">
    <location>
        <begin position="417"/>
        <end position="436"/>
    </location>
</feature>
<reference evidence="7" key="2">
    <citation type="submission" date="2020-09" db="EMBL/GenBank/DDBJ databases">
        <authorList>
            <person name="Sun Q."/>
            <person name="Zhou Y."/>
        </authorList>
    </citation>
    <scope>NUCLEOTIDE SEQUENCE</scope>
    <source>
        <strain evidence="7">CGMCC 1.12214</strain>
    </source>
</reference>
<keyword evidence="2 5" id="KW-0812">Transmembrane</keyword>
<feature type="transmembrane region" description="Helical" evidence="5">
    <location>
        <begin position="69"/>
        <end position="88"/>
    </location>
</feature>
<comment type="subcellular location">
    <subcellularLocation>
        <location evidence="1">Membrane</location>
        <topology evidence="1">Multi-pass membrane protein</topology>
    </subcellularLocation>
</comment>
<feature type="transmembrane region" description="Helical" evidence="5">
    <location>
        <begin position="95"/>
        <end position="115"/>
    </location>
</feature>
<feature type="transmembrane region" description="Helical" evidence="5">
    <location>
        <begin position="182"/>
        <end position="199"/>
    </location>
</feature>
<feature type="transmembrane region" description="Helical" evidence="5">
    <location>
        <begin position="262"/>
        <end position="287"/>
    </location>
</feature>
<keyword evidence="3 5" id="KW-1133">Transmembrane helix</keyword>
<feature type="domain" description="Major facilitator superfamily (MFS) profile" evidence="6">
    <location>
        <begin position="30"/>
        <end position="440"/>
    </location>
</feature>
<evidence type="ECO:0000256" key="4">
    <source>
        <dbReference type="ARBA" id="ARBA00023136"/>
    </source>
</evidence>
<dbReference type="Pfam" id="PF00083">
    <property type="entry name" value="Sugar_tr"/>
    <property type="match status" value="1"/>
</dbReference>
<dbReference type="PROSITE" id="PS50850">
    <property type="entry name" value="MFS"/>
    <property type="match status" value="1"/>
</dbReference>
<evidence type="ECO:0000256" key="3">
    <source>
        <dbReference type="ARBA" id="ARBA00022989"/>
    </source>
</evidence>
<dbReference type="EMBL" id="BMES01000002">
    <property type="protein sequence ID" value="GGH24123.1"/>
    <property type="molecule type" value="Genomic_DNA"/>
</dbReference>
<reference evidence="7" key="1">
    <citation type="journal article" date="2014" name="Int. J. Syst. Evol. Microbiol.">
        <title>Complete genome sequence of Corynebacterium casei LMG S-19264T (=DSM 44701T), isolated from a smear-ripened cheese.</title>
        <authorList>
            <consortium name="US DOE Joint Genome Institute (JGI-PGF)"/>
            <person name="Walter F."/>
            <person name="Albersmeier A."/>
            <person name="Kalinowski J."/>
            <person name="Ruckert C."/>
        </authorList>
    </citation>
    <scope>NUCLEOTIDE SEQUENCE</scope>
    <source>
        <strain evidence="7">CGMCC 1.12214</strain>
    </source>
</reference>
<evidence type="ECO:0000259" key="6">
    <source>
        <dbReference type="PROSITE" id="PS50850"/>
    </source>
</evidence>
<feature type="transmembrane region" description="Helical" evidence="5">
    <location>
        <begin position="30"/>
        <end position="49"/>
    </location>
</feature>
<organism evidence="7 8">
    <name type="scientific">Alsobacter metallidurans</name>
    <dbReference type="NCBI Taxonomy" id="340221"/>
    <lineage>
        <taxon>Bacteria</taxon>
        <taxon>Pseudomonadati</taxon>
        <taxon>Pseudomonadota</taxon>
        <taxon>Alphaproteobacteria</taxon>
        <taxon>Hyphomicrobiales</taxon>
        <taxon>Alsobacteraceae</taxon>
        <taxon>Alsobacter</taxon>
    </lineage>
</organism>
<dbReference type="SUPFAM" id="SSF103473">
    <property type="entry name" value="MFS general substrate transporter"/>
    <property type="match status" value="1"/>
</dbReference>
<comment type="caution">
    <text evidence="7">The sequence shown here is derived from an EMBL/GenBank/DDBJ whole genome shotgun (WGS) entry which is preliminary data.</text>
</comment>
<gene>
    <name evidence="7" type="ORF">GCM10007036_30290</name>
</gene>
<dbReference type="PROSITE" id="PS00216">
    <property type="entry name" value="SUGAR_TRANSPORT_1"/>
    <property type="match status" value="1"/>
</dbReference>
<feature type="transmembrane region" description="Helical" evidence="5">
    <location>
        <begin position="325"/>
        <end position="343"/>
    </location>
</feature>
<evidence type="ECO:0000256" key="2">
    <source>
        <dbReference type="ARBA" id="ARBA00022692"/>
    </source>
</evidence>
<dbReference type="InterPro" id="IPR005829">
    <property type="entry name" value="Sugar_transporter_CS"/>
</dbReference>
<dbReference type="InterPro" id="IPR020846">
    <property type="entry name" value="MFS_dom"/>
</dbReference>
<evidence type="ECO:0000313" key="7">
    <source>
        <dbReference type="EMBL" id="GGH24123.1"/>
    </source>
</evidence>
<feature type="transmembrane region" description="Helical" evidence="5">
    <location>
        <begin position="154"/>
        <end position="176"/>
    </location>
</feature>
<dbReference type="RefSeq" id="WP_188518564.1">
    <property type="nucleotide sequence ID" value="NZ_BMES01000002.1"/>
</dbReference>
<dbReference type="GO" id="GO:0005886">
    <property type="term" value="C:plasma membrane"/>
    <property type="evidence" value="ECO:0007669"/>
    <property type="project" value="TreeGrafter"/>
</dbReference>
<evidence type="ECO:0000256" key="1">
    <source>
        <dbReference type="ARBA" id="ARBA00004141"/>
    </source>
</evidence>
<feature type="transmembrane region" description="Helical" evidence="5">
    <location>
        <begin position="299"/>
        <end position="318"/>
    </location>
</feature>
<keyword evidence="4 5" id="KW-0472">Membrane</keyword>
<dbReference type="AlphaFoldDB" id="A0A917I9T5"/>
<proteinExistence type="predicted"/>
<name>A0A917I9T5_9HYPH</name>
<protein>
    <submittedName>
        <fullName evidence="7">MFS transporter</fullName>
    </submittedName>
</protein>
<dbReference type="PANTHER" id="PTHR23508">
    <property type="entry name" value="CARBOXYLIC ACID TRANSPORTER PROTEIN HOMOLOG"/>
    <property type="match status" value="1"/>
</dbReference>
<accession>A0A917I9T5</accession>
<feature type="transmembrane region" description="Helical" evidence="5">
    <location>
        <begin position="392"/>
        <end position="411"/>
    </location>
</feature>
<feature type="transmembrane region" description="Helical" evidence="5">
    <location>
        <begin position="349"/>
        <end position="372"/>
    </location>
</feature>
<dbReference type="Gene3D" id="1.20.1250.20">
    <property type="entry name" value="MFS general substrate transporter like domains"/>
    <property type="match status" value="1"/>
</dbReference>
<sequence>MTIAPRPPLASVQSGPRLDRLPISSFHKRIFWLIGAGMFFDGYDLYVGTSVLGSTVSSGFSTLAQNAQFVSMTFLGMTIGAFIAGFLGDSYGRRFTYQTNLLIFGIASFAAALAPSMDWLIAARFLMGLGLGAEIVVGYSTLSEFVPPSRRGRWLSLMAMVVVSGLPVTTLLGAVIIPLVGWRPMFALAGVGALVVWQMRKSMPESPRWLESRGRAEEAEALVTAIERESGVNERPVLPAAPAVAPVAAGDLFGPKLLPRMVVGSAVLIVINTLIFGFVTWLPTFFVQQGLTLVRSFNYTVAISFAAPIGCALGAVLADRLGRKPTIIGASLVTILFGALYPYAVDPMFLIPTGFVLLLAIYVLVALLYGVYTPELFPTEVRLRANGICNMLGRGATVVSPFIVVALFKGYGVSGVTFFMIALLAIQIVVVALWGIEPARRGLEEVA</sequence>
<dbReference type="PANTHER" id="PTHR23508:SF10">
    <property type="entry name" value="CARBOXYLIC ACID TRANSPORTER PROTEIN HOMOLOG"/>
    <property type="match status" value="1"/>
</dbReference>
<feature type="transmembrane region" description="Helical" evidence="5">
    <location>
        <begin position="121"/>
        <end position="142"/>
    </location>
</feature>
<evidence type="ECO:0000313" key="8">
    <source>
        <dbReference type="Proteomes" id="UP000603912"/>
    </source>
</evidence>
<keyword evidence="8" id="KW-1185">Reference proteome</keyword>
<evidence type="ECO:0000256" key="5">
    <source>
        <dbReference type="SAM" id="Phobius"/>
    </source>
</evidence>
<dbReference type="Proteomes" id="UP000603912">
    <property type="component" value="Unassembled WGS sequence"/>
</dbReference>
<dbReference type="CDD" id="cd17316">
    <property type="entry name" value="MFS_SV2_like"/>
    <property type="match status" value="1"/>
</dbReference>